<organism evidence="2 3">
    <name type="scientific">Sulfurimonas lithotrophica</name>
    <dbReference type="NCBI Taxonomy" id="2590022"/>
    <lineage>
        <taxon>Bacteria</taxon>
        <taxon>Pseudomonadati</taxon>
        <taxon>Campylobacterota</taxon>
        <taxon>Epsilonproteobacteria</taxon>
        <taxon>Campylobacterales</taxon>
        <taxon>Sulfurimonadaceae</taxon>
        <taxon>Sulfurimonas</taxon>
    </lineage>
</organism>
<protein>
    <submittedName>
        <fullName evidence="2">DUF695 domain-containing protein</fullName>
    </submittedName>
</protein>
<dbReference type="RefSeq" id="WP_152307316.1">
    <property type="nucleotide sequence ID" value="NZ_CP043617.1"/>
</dbReference>
<accession>A0A5P8P0Y9</accession>
<proteinExistence type="predicted"/>
<evidence type="ECO:0000313" key="2">
    <source>
        <dbReference type="EMBL" id="QFR49373.1"/>
    </source>
</evidence>
<dbReference type="KEGG" id="sulg:FJR48_06385"/>
<dbReference type="Proteomes" id="UP000326944">
    <property type="component" value="Chromosome"/>
</dbReference>
<reference evidence="2 3" key="1">
    <citation type="submission" date="2019-09" db="EMBL/GenBank/DDBJ databases">
        <title>Sulfurimonas gotlandica sp. nov., a chemoautotrophic and psychrotolerant epsilonproteobacterium isolated from a pelagic redoxcline, and an emended description of the genus Sulfurimonas.</title>
        <authorList>
            <person name="Wang S."/>
            <person name="Jiang L."/>
            <person name="Shao S."/>
        </authorList>
    </citation>
    <scope>NUCLEOTIDE SEQUENCE [LARGE SCALE GENOMIC DNA]</scope>
    <source>
        <strain evidence="2 3">GYSZ_1</strain>
    </source>
</reference>
<dbReference type="EMBL" id="CP043617">
    <property type="protein sequence ID" value="QFR49373.1"/>
    <property type="molecule type" value="Genomic_DNA"/>
</dbReference>
<keyword evidence="3" id="KW-1185">Reference proteome</keyword>
<gene>
    <name evidence="2" type="ORF">FJR48_06385</name>
</gene>
<dbReference type="AlphaFoldDB" id="A0A5P8P0Y9"/>
<dbReference type="InterPro" id="IPR016097">
    <property type="entry name" value="DUF695"/>
</dbReference>
<feature type="domain" description="DUF695" evidence="1">
    <location>
        <begin position="39"/>
        <end position="122"/>
    </location>
</feature>
<evidence type="ECO:0000313" key="3">
    <source>
        <dbReference type="Proteomes" id="UP000326944"/>
    </source>
</evidence>
<sequence length="145" mass="17155">MLSFYERIEDDKKVKIEVESDIKRYLNNSWLLSVFLHIDSSSSDSEHYMDFLRLKGSLIISLEDEDRTGYVGSRAVDGWTEFYFYSSTSQDIKVRSGDVLQYADYNYESHVVKDEDWSFYHRNLEPTLKEAEKIALIKKKVKENK</sequence>
<evidence type="ECO:0000259" key="1">
    <source>
        <dbReference type="Pfam" id="PF05117"/>
    </source>
</evidence>
<name>A0A5P8P0Y9_9BACT</name>
<dbReference type="Pfam" id="PF05117">
    <property type="entry name" value="DUF695"/>
    <property type="match status" value="1"/>
</dbReference>
<dbReference type="OrthoDB" id="5333818at2"/>